<accession>A0A8D8QG01</accession>
<protein>
    <submittedName>
        <fullName evidence="1">Uncharacterized protein</fullName>
    </submittedName>
</protein>
<reference evidence="1" key="1">
    <citation type="submission" date="2021-05" db="EMBL/GenBank/DDBJ databases">
        <authorList>
            <person name="Alioto T."/>
            <person name="Alioto T."/>
            <person name="Gomez Garrido J."/>
        </authorList>
    </citation>
    <scope>NUCLEOTIDE SEQUENCE</scope>
</reference>
<name>A0A8D8QG01_9HEMI</name>
<evidence type="ECO:0000313" key="1">
    <source>
        <dbReference type="EMBL" id="CAG6631268.1"/>
    </source>
</evidence>
<organism evidence="1">
    <name type="scientific">Cacopsylla melanoneura</name>
    <dbReference type="NCBI Taxonomy" id="428564"/>
    <lineage>
        <taxon>Eukaryota</taxon>
        <taxon>Metazoa</taxon>
        <taxon>Ecdysozoa</taxon>
        <taxon>Arthropoda</taxon>
        <taxon>Hexapoda</taxon>
        <taxon>Insecta</taxon>
        <taxon>Pterygota</taxon>
        <taxon>Neoptera</taxon>
        <taxon>Paraneoptera</taxon>
        <taxon>Hemiptera</taxon>
        <taxon>Sternorrhyncha</taxon>
        <taxon>Psylloidea</taxon>
        <taxon>Psyllidae</taxon>
        <taxon>Psyllinae</taxon>
        <taxon>Cacopsylla</taxon>
    </lineage>
</organism>
<sequence length="116" mass="13036">MFCVLKTKPRHVIILVQLIVQSLQQSQTDQQFLVYEISALETLARAMCNERGQFVRHCAGKSRGSKRRSCHGSHGNDSISRYILTNFLRGSEVMFGSVGGSIDPWSKRSCLVMFGI</sequence>
<dbReference type="AlphaFoldDB" id="A0A8D8QG01"/>
<proteinExistence type="predicted"/>
<dbReference type="EMBL" id="HBUF01076425">
    <property type="protein sequence ID" value="CAG6631268.1"/>
    <property type="molecule type" value="Transcribed_RNA"/>
</dbReference>